<sequence length="463" mass="50146">MKLAADLQSTDQLLALSQAFTSKYLAGLNSLAPHRIIPSLPAATLPEQGIGAAATLEKFTALYGNHLAAGSGPRYWGFVTGGVTPAALMGDWIAGATDMNGSSSGSAALHIEKDAIQQLKSLFGIPEHFFGAFVSGATTANFTGLAIARQWLGEQLGVNVAAEGIASLPNLKILSAVPHSSILKSLSMLGIGRNNLVRIPAIPNREAVEVHALEYYLRENPGQPVIVVANAGTVNTVDFDDIEAMVALKKKYNFWLHIDAAFGGFAACSPDFSHLLKGWEQADSITIDAHKWLNVPYDSAMIFSRHPQLQVSVFQNPGAAYLGDPQEEFHYNNYVPENSRRLRALPAWFTLQAYGKDGYRHIVENNVKLARQLGTYIASDARLKLLAPVRLCVVCFTVDVEAAEQAAKVEALLQALNASGVVYMTKTQYQGQPAIRAALVNWRTTTEDVALVWETMQQLLTTI</sequence>
<dbReference type="GO" id="GO:0019752">
    <property type="term" value="P:carboxylic acid metabolic process"/>
    <property type="evidence" value="ECO:0007669"/>
    <property type="project" value="InterPro"/>
</dbReference>
<name>A0A1M6Y1R5_9BACT</name>
<dbReference type="InterPro" id="IPR015424">
    <property type="entry name" value="PyrdxlP-dep_Trfase"/>
</dbReference>
<dbReference type="Gene3D" id="3.40.640.10">
    <property type="entry name" value="Type I PLP-dependent aspartate aminotransferase-like (Major domain)"/>
    <property type="match status" value="1"/>
</dbReference>
<dbReference type="Pfam" id="PF00282">
    <property type="entry name" value="Pyridoxal_deC"/>
    <property type="match status" value="1"/>
</dbReference>
<dbReference type="InterPro" id="IPR002129">
    <property type="entry name" value="PyrdxlP-dep_de-COase"/>
</dbReference>
<keyword evidence="4 6" id="KW-0663">Pyridoxal phosphate</keyword>
<dbReference type="SUPFAM" id="SSF53383">
    <property type="entry name" value="PLP-dependent transferases"/>
    <property type="match status" value="1"/>
</dbReference>
<feature type="modified residue" description="N6-(pyridoxal phosphate)lysine" evidence="6">
    <location>
        <position position="291"/>
    </location>
</feature>
<keyword evidence="5 7" id="KW-0456">Lyase</keyword>
<dbReference type="OrthoDB" id="9803665at2"/>
<dbReference type="PANTHER" id="PTHR11999">
    <property type="entry name" value="GROUP II PYRIDOXAL-5-PHOSPHATE DECARBOXYLASE"/>
    <property type="match status" value="1"/>
</dbReference>
<keyword evidence="3" id="KW-0210">Decarboxylase</keyword>
<protein>
    <submittedName>
        <fullName evidence="8">Glutamate or tyrosine decarboxylase</fullName>
    </submittedName>
</protein>
<dbReference type="GO" id="GO:0030170">
    <property type="term" value="F:pyridoxal phosphate binding"/>
    <property type="evidence" value="ECO:0007669"/>
    <property type="project" value="InterPro"/>
</dbReference>
<gene>
    <name evidence="8" type="ORF">SAMN05444266_102114</name>
</gene>
<dbReference type="Gene3D" id="3.90.1150.10">
    <property type="entry name" value="Aspartate Aminotransferase, domain 1"/>
    <property type="match status" value="1"/>
</dbReference>
<comment type="cofactor">
    <cofactor evidence="1 6 7">
        <name>pyridoxal 5'-phosphate</name>
        <dbReference type="ChEBI" id="CHEBI:597326"/>
    </cofactor>
</comment>
<evidence type="ECO:0000256" key="6">
    <source>
        <dbReference type="PIRSR" id="PIRSR602129-50"/>
    </source>
</evidence>
<dbReference type="AlphaFoldDB" id="A0A1M6Y1R5"/>
<evidence type="ECO:0000313" key="9">
    <source>
        <dbReference type="Proteomes" id="UP000184420"/>
    </source>
</evidence>
<dbReference type="InterPro" id="IPR010977">
    <property type="entry name" value="Aromatic_deC"/>
</dbReference>
<reference evidence="8 9" key="1">
    <citation type="submission" date="2016-11" db="EMBL/GenBank/DDBJ databases">
        <authorList>
            <person name="Jaros S."/>
            <person name="Januszkiewicz K."/>
            <person name="Wedrychowicz H."/>
        </authorList>
    </citation>
    <scope>NUCLEOTIDE SEQUENCE [LARGE SCALE GENOMIC DNA]</scope>
    <source>
        <strain evidence="8 9">DSM 27406</strain>
    </source>
</reference>
<evidence type="ECO:0000256" key="2">
    <source>
        <dbReference type="ARBA" id="ARBA00009533"/>
    </source>
</evidence>
<organism evidence="8 9">
    <name type="scientific">Chitinophaga jiangningensis</name>
    <dbReference type="NCBI Taxonomy" id="1419482"/>
    <lineage>
        <taxon>Bacteria</taxon>
        <taxon>Pseudomonadati</taxon>
        <taxon>Bacteroidota</taxon>
        <taxon>Chitinophagia</taxon>
        <taxon>Chitinophagales</taxon>
        <taxon>Chitinophagaceae</taxon>
        <taxon>Chitinophaga</taxon>
    </lineage>
</organism>
<dbReference type="GO" id="GO:0016831">
    <property type="term" value="F:carboxy-lyase activity"/>
    <property type="evidence" value="ECO:0007669"/>
    <property type="project" value="UniProtKB-KW"/>
</dbReference>
<evidence type="ECO:0000256" key="3">
    <source>
        <dbReference type="ARBA" id="ARBA00022793"/>
    </source>
</evidence>
<proteinExistence type="inferred from homology"/>
<dbReference type="InterPro" id="IPR015421">
    <property type="entry name" value="PyrdxlP-dep_Trfase_major"/>
</dbReference>
<dbReference type="GO" id="GO:0006520">
    <property type="term" value="P:amino acid metabolic process"/>
    <property type="evidence" value="ECO:0007669"/>
    <property type="project" value="InterPro"/>
</dbReference>
<evidence type="ECO:0000256" key="5">
    <source>
        <dbReference type="ARBA" id="ARBA00023239"/>
    </source>
</evidence>
<dbReference type="STRING" id="1419482.SAMN05444266_102114"/>
<dbReference type="PRINTS" id="PR00800">
    <property type="entry name" value="YHDCRBOXLASE"/>
</dbReference>
<evidence type="ECO:0000256" key="4">
    <source>
        <dbReference type="ARBA" id="ARBA00022898"/>
    </source>
</evidence>
<dbReference type="EMBL" id="FRBL01000002">
    <property type="protein sequence ID" value="SHL12191.1"/>
    <property type="molecule type" value="Genomic_DNA"/>
</dbReference>
<evidence type="ECO:0000256" key="7">
    <source>
        <dbReference type="RuleBase" id="RU000382"/>
    </source>
</evidence>
<dbReference type="PANTHER" id="PTHR11999:SF70">
    <property type="entry name" value="MIP05841P"/>
    <property type="match status" value="1"/>
</dbReference>
<dbReference type="RefSeq" id="WP_073078720.1">
    <property type="nucleotide sequence ID" value="NZ_FRBL01000002.1"/>
</dbReference>
<keyword evidence="9" id="KW-1185">Reference proteome</keyword>
<evidence type="ECO:0000256" key="1">
    <source>
        <dbReference type="ARBA" id="ARBA00001933"/>
    </source>
</evidence>
<dbReference type="Proteomes" id="UP000184420">
    <property type="component" value="Unassembled WGS sequence"/>
</dbReference>
<dbReference type="InterPro" id="IPR015422">
    <property type="entry name" value="PyrdxlP-dep_Trfase_small"/>
</dbReference>
<accession>A0A1M6Y1R5</accession>
<evidence type="ECO:0000313" key="8">
    <source>
        <dbReference type="EMBL" id="SHL12191.1"/>
    </source>
</evidence>
<comment type="similarity">
    <text evidence="2 7">Belongs to the group II decarboxylase family.</text>
</comment>